<name>A0A6V2PGU8_EMIHU</name>
<evidence type="ECO:0000256" key="1">
    <source>
        <dbReference type="SAM" id="MobiDB-lite"/>
    </source>
</evidence>
<evidence type="ECO:0000313" key="2">
    <source>
        <dbReference type="EMBL" id="CAE0542408.1"/>
    </source>
</evidence>
<proteinExistence type="predicted"/>
<evidence type="ECO:0000313" key="3">
    <source>
        <dbReference type="EMBL" id="CAE0542409.1"/>
    </source>
</evidence>
<reference evidence="3" key="1">
    <citation type="submission" date="2021-01" db="EMBL/GenBank/DDBJ databases">
        <authorList>
            <person name="Corre E."/>
            <person name="Pelletier E."/>
            <person name="Niang G."/>
            <person name="Scheremetjew M."/>
            <person name="Finn R."/>
            <person name="Kale V."/>
            <person name="Holt S."/>
            <person name="Cochrane G."/>
            <person name="Meng A."/>
            <person name="Brown T."/>
            <person name="Cohen L."/>
        </authorList>
    </citation>
    <scope>NUCLEOTIDE SEQUENCE</scope>
    <source>
        <strain evidence="3">379</strain>
    </source>
</reference>
<dbReference type="EMBL" id="HBIR01017243">
    <property type="protein sequence ID" value="CAE0542408.1"/>
    <property type="molecule type" value="Transcribed_RNA"/>
</dbReference>
<feature type="region of interest" description="Disordered" evidence="1">
    <location>
        <begin position="44"/>
        <end position="79"/>
    </location>
</feature>
<dbReference type="EMBL" id="HBIR01017244">
    <property type="protein sequence ID" value="CAE0542409.1"/>
    <property type="molecule type" value="Transcribed_RNA"/>
</dbReference>
<feature type="region of interest" description="Disordered" evidence="1">
    <location>
        <begin position="1"/>
        <end position="21"/>
    </location>
</feature>
<organism evidence="3">
    <name type="scientific">Emiliania huxleyi</name>
    <name type="common">Coccolithophore</name>
    <name type="synonym">Pontosphaera huxleyi</name>
    <dbReference type="NCBI Taxonomy" id="2903"/>
    <lineage>
        <taxon>Eukaryota</taxon>
        <taxon>Haptista</taxon>
        <taxon>Haptophyta</taxon>
        <taxon>Prymnesiophyceae</taxon>
        <taxon>Isochrysidales</taxon>
        <taxon>Noelaerhabdaceae</taxon>
        <taxon>Emiliania</taxon>
    </lineage>
</organism>
<dbReference type="AlphaFoldDB" id="A0A6V2PGU8"/>
<protein>
    <submittedName>
        <fullName evidence="3">Uncharacterized protein</fullName>
    </submittedName>
</protein>
<feature type="compositionally biased region" description="Basic and acidic residues" evidence="1">
    <location>
        <begin position="1"/>
        <end position="11"/>
    </location>
</feature>
<gene>
    <name evidence="2" type="ORF">EHUX00137_LOCUS12943</name>
    <name evidence="3" type="ORF">EHUX00137_LOCUS12944</name>
</gene>
<accession>A0A6V2PGU8</accession>
<sequence length="279" mass="29598">MRGYTLRREQARQVAVTTPGHHEMDHGELVLVSRTAVSFCDGAADLTDEAPPQTSSAAPRGDGGRLSFGGALEGQTPPPARAAWCSSALSLQPGAELRVPLVLPVPSLVRYEVQLLDASRSSLGLQPSLVLSLQPSRGEAVLPPTLLDTAAGSPPPGTIHVPGSGIFHLVLQNTSLLREATVSAAVTHRPAEGGPSAEEEEEEKRAEAVERAAELAVLRQQDEALAASEKELSQRLWEVQETRRRQAAMMELVQRDLATLQGRGEGEAAMGPLRTANAP</sequence>